<comment type="caution">
    <text evidence="1">The sequence shown here is derived from an EMBL/GenBank/DDBJ whole genome shotgun (WGS) entry which is preliminary data.</text>
</comment>
<proteinExistence type="predicted"/>
<dbReference type="EMBL" id="NJAJ01000013">
    <property type="protein sequence ID" value="PHM65779.1"/>
    <property type="molecule type" value="Genomic_DNA"/>
</dbReference>
<name>A0A2D0KQU2_9GAMM</name>
<evidence type="ECO:0000313" key="1">
    <source>
        <dbReference type="EMBL" id="PHM65779.1"/>
    </source>
</evidence>
<dbReference type="Proteomes" id="UP000222366">
    <property type="component" value="Unassembled WGS sequence"/>
</dbReference>
<dbReference type="InterPro" id="IPR023393">
    <property type="entry name" value="START-like_dom_sf"/>
</dbReference>
<evidence type="ECO:0000313" key="2">
    <source>
        <dbReference type="Proteomes" id="UP000222366"/>
    </source>
</evidence>
<accession>A0A2D0KQU2</accession>
<dbReference type="RefSeq" id="WP_099124769.1">
    <property type="nucleotide sequence ID" value="NZ_CAWNRH010000035.1"/>
</dbReference>
<keyword evidence="2" id="KW-1185">Reference proteome</keyword>
<organism evidence="1 2">
    <name type="scientific">Xenorhabdus stockiae</name>
    <dbReference type="NCBI Taxonomy" id="351614"/>
    <lineage>
        <taxon>Bacteria</taxon>
        <taxon>Pseudomonadati</taxon>
        <taxon>Pseudomonadota</taxon>
        <taxon>Gammaproteobacteria</taxon>
        <taxon>Enterobacterales</taxon>
        <taxon>Morganellaceae</taxon>
        <taxon>Xenorhabdus</taxon>
    </lineage>
</organism>
<sequence length="143" mass="16657">MLVLSFSIPVKAEPSHIWAHYVDFELRKKWETDLESLQFEGEVKTGQYGRMMLRGKPEIRFYLSNIEINKEFTDQVSLPHIGTLLFSHQIIPRESNMEYLIKATVSLMPDSNVPAIQVQNFFKQVTHDLVETVLRLKATVETY</sequence>
<reference evidence="1 2" key="1">
    <citation type="journal article" date="2017" name="Nat. Microbiol.">
        <title>Natural product diversity associated with the nematode symbionts Photorhabdus and Xenorhabdus.</title>
        <authorList>
            <person name="Tobias N.J."/>
            <person name="Wolff H."/>
            <person name="Djahanschiri B."/>
            <person name="Grundmann F."/>
            <person name="Kronenwerth M."/>
            <person name="Shi Y.M."/>
            <person name="Simonyi S."/>
            <person name="Grun P."/>
            <person name="Shapiro-Ilan D."/>
            <person name="Pidot S.J."/>
            <person name="Stinear T.P."/>
            <person name="Ebersberger I."/>
            <person name="Bode H.B."/>
        </authorList>
    </citation>
    <scope>NUCLEOTIDE SEQUENCE [LARGE SCALE GENOMIC DNA]</scope>
    <source>
        <strain evidence="1 2">DSM 17904</strain>
    </source>
</reference>
<dbReference type="SUPFAM" id="SSF55961">
    <property type="entry name" value="Bet v1-like"/>
    <property type="match status" value="1"/>
</dbReference>
<protein>
    <recommendedName>
        <fullName evidence="3">Polyketide cyclase</fullName>
    </recommendedName>
</protein>
<dbReference type="AlphaFoldDB" id="A0A2D0KQU2"/>
<dbReference type="Gene3D" id="3.30.530.20">
    <property type="match status" value="1"/>
</dbReference>
<gene>
    <name evidence="1" type="ORF">Xsto_01724</name>
</gene>
<evidence type="ECO:0008006" key="3">
    <source>
        <dbReference type="Google" id="ProtNLM"/>
    </source>
</evidence>